<protein>
    <submittedName>
        <fullName evidence="1">Uncharacterized protein</fullName>
    </submittedName>
</protein>
<dbReference type="Proteomes" id="UP001408594">
    <property type="component" value="Unassembled WGS sequence"/>
</dbReference>
<dbReference type="EMBL" id="BAABRT010000029">
    <property type="protein sequence ID" value="GAA5526165.1"/>
    <property type="molecule type" value="Genomic_DNA"/>
</dbReference>
<comment type="caution">
    <text evidence="1">The sequence shown here is derived from an EMBL/GenBank/DDBJ whole genome shotgun (WGS) entry which is preliminary data.</text>
</comment>
<name>A0ABP9WVL1_9GAMM</name>
<evidence type="ECO:0000313" key="1">
    <source>
        <dbReference type="EMBL" id="GAA5526165.1"/>
    </source>
</evidence>
<reference evidence="1 2" key="1">
    <citation type="submission" date="2024-02" db="EMBL/GenBank/DDBJ databases">
        <title>Microbulbifer aestuariivivens NBRC 112533.</title>
        <authorList>
            <person name="Ichikawa N."/>
            <person name="Katano-Makiyama Y."/>
            <person name="Hidaka K."/>
        </authorList>
    </citation>
    <scope>NUCLEOTIDE SEQUENCE [LARGE SCALE GENOMIC DNA]</scope>
    <source>
        <strain evidence="1 2">NBRC 112533</strain>
    </source>
</reference>
<evidence type="ECO:0000313" key="2">
    <source>
        <dbReference type="Proteomes" id="UP001408594"/>
    </source>
</evidence>
<organism evidence="1 2">
    <name type="scientific">Microbulbifer aestuariivivens</name>
    <dbReference type="NCBI Taxonomy" id="1908308"/>
    <lineage>
        <taxon>Bacteria</taxon>
        <taxon>Pseudomonadati</taxon>
        <taxon>Pseudomonadota</taxon>
        <taxon>Gammaproteobacteria</taxon>
        <taxon>Cellvibrionales</taxon>
        <taxon>Microbulbiferaceae</taxon>
        <taxon>Microbulbifer</taxon>
    </lineage>
</organism>
<accession>A0ABP9WVL1</accession>
<gene>
    <name evidence="1" type="ORF">Maes01_02760</name>
</gene>
<sequence>MRFFGISTRYRANFNRFTPVKTTFFFELYFVYKTFIKYNMSSLLLSICSKINLNHRIFKLITMHSMFLIFMVKTNCIHPTTMHSLHKKRLTQLATNLVSLFIT</sequence>
<keyword evidence="2" id="KW-1185">Reference proteome</keyword>
<proteinExistence type="predicted"/>